<sequence>MSGPWQKSSFSTNNGNGDCVELTAVPGGIALREGDRPADVLITAPPRLAALLTAVKAAATGTRAGH</sequence>
<evidence type="ECO:0000259" key="1">
    <source>
        <dbReference type="Pfam" id="PF04149"/>
    </source>
</evidence>
<organism evidence="2 3">
    <name type="scientific">Streptomyces aidingensis</name>
    <dbReference type="NCBI Taxonomy" id="910347"/>
    <lineage>
        <taxon>Bacteria</taxon>
        <taxon>Bacillati</taxon>
        <taxon>Actinomycetota</taxon>
        <taxon>Actinomycetes</taxon>
        <taxon>Kitasatosporales</taxon>
        <taxon>Streptomycetaceae</taxon>
        <taxon>Streptomyces</taxon>
    </lineage>
</organism>
<protein>
    <recommendedName>
        <fullName evidence="1">DUF397 domain-containing protein</fullName>
    </recommendedName>
</protein>
<dbReference type="EMBL" id="FOLM01000010">
    <property type="protein sequence ID" value="SFD15192.1"/>
    <property type="molecule type" value="Genomic_DNA"/>
</dbReference>
<dbReference type="STRING" id="910347.SAMN05421773_110170"/>
<accession>A0A1I1PZU7</accession>
<dbReference type="RefSeq" id="WP_093839999.1">
    <property type="nucleotide sequence ID" value="NZ_FOLM01000010.1"/>
</dbReference>
<dbReference type="Proteomes" id="UP000199207">
    <property type="component" value="Unassembled WGS sequence"/>
</dbReference>
<dbReference type="Pfam" id="PF04149">
    <property type="entry name" value="DUF397"/>
    <property type="match status" value="1"/>
</dbReference>
<reference evidence="2 3" key="1">
    <citation type="submission" date="2016-10" db="EMBL/GenBank/DDBJ databases">
        <authorList>
            <person name="de Groot N.N."/>
        </authorList>
    </citation>
    <scope>NUCLEOTIDE SEQUENCE [LARGE SCALE GENOMIC DNA]</scope>
    <source>
        <strain evidence="2 3">CGMCC 4.5739</strain>
    </source>
</reference>
<gene>
    <name evidence="2" type="ORF">SAMN05421773_110170</name>
</gene>
<evidence type="ECO:0000313" key="3">
    <source>
        <dbReference type="Proteomes" id="UP000199207"/>
    </source>
</evidence>
<proteinExistence type="predicted"/>
<dbReference type="AlphaFoldDB" id="A0A1I1PZU7"/>
<dbReference type="OrthoDB" id="4288416at2"/>
<name>A0A1I1PZU7_9ACTN</name>
<feature type="domain" description="DUF397" evidence="1">
    <location>
        <begin position="5"/>
        <end position="56"/>
    </location>
</feature>
<keyword evidence="3" id="KW-1185">Reference proteome</keyword>
<dbReference type="InterPro" id="IPR007278">
    <property type="entry name" value="DUF397"/>
</dbReference>
<evidence type="ECO:0000313" key="2">
    <source>
        <dbReference type="EMBL" id="SFD15192.1"/>
    </source>
</evidence>